<dbReference type="EMBL" id="CZQE01000411">
    <property type="protein sequence ID" value="CUS46909.1"/>
    <property type="molecule type" value="Genomic_DNA"/>
</dbReference>
<organism evidence="2">
    <name type="scientific">hydrothermal vent metagenome</name>
    <dbReference type="NCBI Taxonomy" id="652676"/>
    <lineage>
        <taxon>unclassified sequences</taxon>
        <taxon>metagenomes</taxon>
        <taxon>ecological metagenomes</taxon>
    </lineage>
</organism>
<accession>A0A160TSK7</accession>
<feature type="coiled-coil region" evidence="1">
    <location>
        <begin position="68"/>
        <end position="112"/>
    </location>
</feature>
<proteinExistence type="predicted"/>
<dbReference type="InterPro" id="IPR053716">
    <property type="entry name" value="Flag_assembly_chemotaxis_eff"/>
</dbReference>
<sequence length="139" mass="15288">MPKPAKLDRLLRVRTLQLGLVRAEEVRAQERFNSETALKGRIAQLAEAVAPSSTSTEGFSLIATAHFRDRLQQSAEAAEGRLRAAERVAERAAEATREARRDQNAIEKLIARADADAALKAIRALEAAPPTRKIRHDPC</sequence>
<protein>
    <recommendedName>
        <fullName evidence="3">Flagellar FliJ protein</fullName>
    </recommendedName>
</protein>
<evidence type="ECO:0000313" key="2">
    <source>
        <dbReference type="EMBL" id="CUS46909.1"/>
    </source>
</evidence>
<reference evidence="2" key="1">
    <citation type="submission" date="2015-10" db="EMBL/GenBank/DDBJ databases">
        <authorList>
            <person name="Gilbert D.G."/>
        </authorList>
    </citation>
    <scope>NUCLEOTIDE SEQUENCE</scope>
</reference>
<keyword evidence="1" id="KW-0175">Coiled coil</keyword>
<gene>
    <name evidence="2" type="ORF">MGWOODY_Smn1198</name>
</gene>
<evidence type="ECO:0000256" key="1">
    <source>
        <dbReference type="SAM" id="Coils"/>
    </source>
</evidence>
<dbReference type="Gene3D" id="1.10.287.1700">
    <property type="match status" value="1"/>
</dbReference>
<dbReference type="AlphaFoldDB" id="A0A160TSK7"/>
<name>A0A160TSK7_9ZZZZ</name>
<evidence type="ECO:0008006" key="3">
    <source>
        <dbReference type="Google" id="ProtNLM"/>
    </source>
</evidence>